<organism evidence="5">
    <name type="scientific">Thermorudis peleae</name>
    <dbReference type="NCBI Taxonomy" id="1382356"/>
    <lineage>
        <taxon>Bacteria</taxon>
        <taxon>Pseudomonadati</taxon>
        <taxon>Thermomicrobiota</taxon>
        <taxon>Thermomicrobia</taxon>
        <taxon>Thermomicrobia incertae sedis</taxon>
        <taxon>Thermorudis</taxon>
    </lineage>
</organism>
<dbReference type="PANTHER" id="PTHR12631:SF10">
    <property type="entry name" value="BETA-XYLOSIDASE-LIKE PROTEIN-RELATED"/>
    <property type="match status" value="1"/>
</dbReference>
<proteinExistence type="predicted"/>
<name>A0A831T9E9_9BACT</name>
<dbReference type="Pfam" id="PF02449">
    <property type="entry name" value="Glyco_hydro_42"/>
    <property type="match status" value="1"/>
</dbReference>
<dbReference type="GO" id="GO:0009341">
    <property type="term" value="C:beta-galactosidase complex"/>
    <property type="evidence" value="ECO:0007669"/>
    <property type="project" value="InterPro"/>
</dbReference>
<dbReference type="SUPFAM" id="SSF51445">
    <property type="entry name" value="(Trans)glycosidases"/>
    <property type="match status" value="1"/>
</dbReference>
<evidence type="ECO:0000313" key="5">
    <source>
        <dbReference type="EMBL" id="HEG90253.1"/>
    </source>
</evidence>
<feature type="domain" description="Glycoside hydrolase family 42 N-terminal" evidence="4">
    <location>
        <begin position="81"/>
        <end position="139"/>
    </location>
</feature>
<accession>A0A831T9E9</accession>
<keyword evidence="2" id="KW-0326">Glycosidase</keyword>
<dbReference type="EMBL" id="DSIY01000048">
    <property type="protein sequence ID" value="HEG90253.1"/>
    <property type="molecule type" value="Genomic_DNA"/>
</dbReference>
<dbReference type="InterPro" id="IPR013529">
    <property type="entry name" value="Glyco_hydro_42_N"/>
</dbReference>
<feature type="compositionally biased region" description="Low complexity" evidence="3">
    <location>
        <begin position="12"/>
        <end position="45"/>
    </location>
</feature>
<evidence type="ECO:0000256" key="2">
    <source>
        <dbReference type="ARBA" id="ARBA00023295"/>
    </source>
</evidence>
<evidence type="ECO:0000259" key="4">
    <source>
        <dbReference type="Pfam" id="PF02449"/>
    </source>
</evidence>
<keyword evidence="1" id="KW-0378">Hydrolase</keyword>
<dbReference type="InterPro" id="IPR051923">
    <property type="entry name" value="Glycosyl_Hydrolase_39"/>
</dbReference>
<gene>
    <name evidence="5" type="ORF">ENP34_02240</name>
</gene>
<feature type="region of interest" description="Disordered" evidence="3">
    <location>
        <begin position="12"/>
        <end position="56"/>
    </location>
</feature>
<dbReference type="Gene3D" id="3.20.20.80">
    <property type="entry name" value="Glycosidases"/>
    <property type="match status" value="1"/>
</dbReference>
<sequence>MILFLSAAACRSSPATPSPQLQSSPTASPAASAPSPTATAGTPAPENTPEGASPVPVQGEFAYGFNVAWRGDDQGDPYNRQAAELVQQAGFGWVRIQVEWKALEPQPGQWDYRPLDRVVSAYAPLDIKILATIVEPPEWARDPSGQELLSDYGTFEEAMRRLARRYRGQIQAWEIWNEQNLSYAYGGQVKLEPYCRLLQAGYEGVNKADPDILVVFGGLTPTGVNDPAIAIDDVKYLEDFYALEGGNCAEYFDVLGVHANATHNPPDTMWPDNPGPGPGWQDHPSFYFRRAEQLRAVMEAHGDTRPVWITEFGWTTANQAPGYEYGANVSEEEQAQYLVRAFEIARTQWPWVTGMFVWNLNFSTIVGPEDEKAPWSVVNADWSPRPAYEALEQMPKS</sequence>
<dbReference type="GO" id="GO:0004565">
    <property type="term" value="F:beta-galactosidase activity"/>
    <property type="evidence" value="ECO:0007669"/>
    <property type="project" value="InterPro"/>
</dbReference>
<comment type="caution">
    <text evidence="5">The sequence shown here is derived from an EMBL/GenBank/DDBJ whole genome shotgun (WGS) entry which is preliminary data.</text>
</comment>
<dbReference type="InterPro" id="IPR017853">
    <property type="entry name" value="GH"/>
</dbReference>
<dbReference type="GO" id="GO:0005975">
    <property type="term" value="P:carbohydrate metabolic process"/>
    <property type="evidence" value="ECO:0007669"/>
    <property type="project" value="InterPro"/>
</dbReference>
<reference evidence="5" key="1">
    <citation type="journal article" date="2020" name="mSystems">
        <title>Genome- and Community-Level Interaction Insights into Carbon Utilization and Element Cycling Functions of Hydrothermarchaeota in Hydrothermal Sediment.</title>
        <authorList>
            <person name="Zhou Z."/>
            <person name="Liu Y."/>
            <person name="Xu W."/>
            <person name="Pan J."/>
            <person name="Luo Z.H."/>
            <person name="Li M."/>
        </authorList>
    </citation>
    <scope>NUCLEOTIDE SEQUENCE [LARGE SCALE GENOMIC DNA]</scope>
    <source>
        <strain evidence="5">SpSt-210</strain>
    </source>
</reference>
<dbReference type="PANTHER" id="PTHR12631">
    <property type="entry name" value="ALPHA-L-IDURONIDASE"/>
    <property type="match status" value="1"/>
</dbReference>
<dbReference type="AlphaFoldDB" id="A0A831T9E9"/>
<protein>
    <recommendedName>
        <fullName evidence="4">Glycoside hydrolase family 42 N-terminal domain-containing protein</fullName>
    </recommendedName>
</protein>
<evidence type="ECO:0000256" key="1">
    <source>
        <dbReference type="ARBA" id="ARBA00022801"/>
    </source>
</evidence>
<evidence type="ECO:0000256" key="3">
    <source>
        <dbReference type="SAM" id="MobiDB-lite"/>
    </source>
</evidence>